<organism evidence="1 2">
    <name type="scientific">Haemonchus contortus</name>
    <name type="common">Barber pole worm</name>
    <dbReference type="NCBI Taxonomy" id="6289"/>
    <lineage>
        <taxon>Eukaryota</taxon>
        <taxon>Metazoa</taxon>
        <taxon>Ecdysozoa</taxon>
        <taxon>Nematoda</taxon>
        <taxon>Chromadorea</taxon>
        <taxon>Rhabditida</taxon>
        <taxon>Rhabditina</taxon>
        <taxon>Rhabditomorpha</taxon>
        <taxon>Strongyloidea</taxon>
        <taxon>Trichostrongylidae</taxon>
        <taxon>Haemonchus</taxon>
    </lineage>
</organism>
<accession>A0A7I5EAZ1</accession>
<evidence type="ECO:0000313" key="1">
    <source>
        <dbReference type="Proteomes" id="UP000025227"/>
    </source>
</evidence>
<dbReference type="WBParaSite" id="HCON_00115600-00001">
    <property type="protein sequence ID" value="HCON_00115600-00001"/>
    <property type="gene ID" value="HCON_00115600"/>
</dbReference>
<reference evidence="2" key="1">
    <citation type="submission" date="2020-12" db="UniProtKB">
        <authorList>
            <consortium name="WormBaseParasite"/>
        </authorList>
    </citation>
    <scope>IDENTIFICATION</scope>
    <source>
        <strain evidence="2">MHco3</strain>
    </source>
</reference>
<name>A0A7I5EAZ1_HAECO</name>
<evidence type="ECO:0000313" key="2">
    <source>
        <dbReference type="WBParaSite" id="HCON_00115600-00001"/>
    </source>
</evidence>
<protein>
    <submittedName>
        <fullName evidence="2">Tn3 family transposase</fullName>
    </submittedName>
</protein>
<sequence>FERQSARARVALLVEEENQTISWCIQSTRKRSGNSMERVARETRRQPTIFDQIEQHDRIVRRQLRFLYASLLSMERRMQELEHLIVWGRWPINNQPPPPPPQ</sequence>
<proteinExistence type="predicted"/>
<keyword evidence="1" id="KW-1185">Reference proteome</keyword>
<dbReference type="Proteomes" id="UP000025227">
    <property type="component" value="Unplaced"/>
</dbReference>
<dbReference type="AlphaFoldDB" id="A0A7I5EAZ1"/>